<protein>
    <submittedName>
        <fullName evidence="1">Hydrolase</fullName>
        <ecNumber evidence="1">3.8.1.2</ecNumber>
    </submittedName>
</protein>
<dbReference type="PANTHER" id="PTHR43611">
    <property type="entry name" value="ALPHA-D-GLUCOSE 1-PHOSPHATE PHOSPHATASE"/>
    <property type="match status" value="1"/>
</dbReference>
<dbReference type="PANTHER" id="PTHR43611:SF3">
    <property type="entry name" value="FLAVIN MONONUCLEOTIDE HYDROLASE 1, CHLOROPLATIC"/>
    <property type="match status" value="1"/>
</dbReference>
<dbReference type="SFLD" id="SFLDG01129">
    <property type="entry name" value="C1.5:_HAD__Beta-PGM__Phosphata"/>
    <property type="match status" value="1"/>
</dbReference>
<gene>
    <name evidence="1" type="ORF">RR42_s1452</name>
</gene>
<name>A0A0C4YKF1_9BURK</name>
<dbReference type="AlphaFoldDB" id="A0A0C4YKF1"/>
<dbReference type="InterPro" id="IPR036412">
    <property type="entry name" value="HAD-like_sf"/>
</dbReference>
<dbReference type="OrthoDB" id="9797415at2"/>
<dbReference type="GO" id="GO:0018784">
    <property type="term" value="F:(S)-2-haloacid dehalogenase activity"/>
    <property type="evidence" value="ECO:0007669"/>
    <property type="project" value="UniProtKB-EC"/>
</dbReference>
<dbReference type="EMBL" id="CP010537">
    <property type="protein sequence ID" value="AJG23040.1"/>
    <property type="molecule type" value="Genomic_DNA"/>
</dbReference>
<dbReference type="EC" id="3.8.1.2" evidence="1"/>
<dbReference type="Pfam" id="PF00702">
    <property type="entry name" value="Hydrolase"/>
    <property type="match status" value="1"/>
</dbReference>
<evidence type="ECO:0000313" key="1">
    <source>
        <dbReference type="EMBL" id="AJG23040.1"/>
    </source>
</evidence>
<dbReference type="STRING" id="68895.RR42_s1452"/>
<keyword evidence="2" id="KW-1185">Reference proteome</keyword>
<dbReference type="InterPro" id="IPR023214">
    <property type="entry name" value="HAD_sf"/>
</dbReference>
<organism evidence="1 2">
    <name type="scientific">Cupriavidus basilensis</name>
    <dbReference type="NCBI Taxonomy" id="68895"/>
    <lineage>
        <taxon>Bacteria</taxon>
        <taxon>Pseudomonadati</taxon>
        <taxon>Pseudomonadota</taxon>
        <taxon>Betaproteobacteria</taxon>
        <taxon>Burkholderiales</taxon>
        <taxon>Burkholderiaceae</taxon>
        <taxon>Cupriavidus</taxon>
    </lineage>
</organism>
<dbReference type="NCBIfam" id="TIGR01509">
    <property type="entry name" value="HAD-SF-IA-v3"/>
    <property type="match status" value="1"/>
</dbReference>
<accession>A0A0C4YKF1</accession>
<dbReference type="Gene3D" id="3.40.50.1000">
    <property type="entry name" value="HAD superfamily/HAD-like"/>
    <property type="match status" value="1"/>
</dbReference>
<keyword evidence="1" id="KW-0378">Hydrolase</keyword>
<evidence type="ECO:0000313" key="2">
    <source>
        <dbReference type="Proteomes" id="UP000031843"/>
    </source>
</evidence>
<dbReference type="KEGG" id="cbw:RR42_s1452"/>
<reference evidence="1 2" key="1">
    <citation type="journal article" date="2015" name="Genome Announc.">
        <title>Complete Genome Sequence of Cupriavidus basilensis 4G11, Isolated from the Oak Ridge Field Research Center Site.</title>
        <authorList>
            <person name="Ray J."/>
            <person name="Waters R.J."/>
            <person name="Skerker J.M."/>
            <person name="Kuehl J.V."/>
            <person name="Price M.N."/>
            <person name="Huang J."/>
            <person name="Chakraborty R."/>
            <person name="Arkin A.P."/>
            <person name="Deutschbauer A."/>
        </authorList>
    </citation>
    <scope>NUCLEOTIDE SEQUENCE [LARGE SCALE GENOMIC DNA]</scope>
    <source>
        <strain evidence="1">4G11</strain>
    </source>
</reference>
<proteinExistence type="predicted"/>
<dbReference type="Proteomes" id="UP000031843">
    <property type="component" value="Chromosome secondary"/>
</dbReference>
<dbReference type="SUPFAM" id="SSF56784">
    <property type="entry name" value="HAD-like"/>
    <property type="match status" value="1"/>
</dbReference>
<dbReference type="InterPro" id="IPR006439">
    <property type="entry name" value="HAD-SF_hydro_IA"/>
</dbReference>
<dbReference type="RefSeq" id="WP_043354713.1">
    <property type="nucleotide sequence ID" value="NZ_CP010537.1"/>
</dbReference>
<dbReference type="SFLD" id="SFLDS00003">
    <property type="entry name" value="Haloacid_Dehalogenase"/>
    <property type="match status" value="1"/>
</dbReference>
<sequence>MTVRAVVFDFGGVLFDWNPEYLYRELIPDPQERARFLSEVCSPAWNIRQDAGRPLHEATESLVAEHPAQAGLIRAFYGRWPQMLRGTLADGVALLQRLHDAQVPLFGLTNWSSETYPHAVRIGDFLSWFRDILVSGEVGVAKPDPAIYRLMQARIDASLPGVAPGELLFIDDNAANVAAATALGWQAVQHASAARTASALRAAGLHF</sequence>